<dbReference type="PANTHER" id="PTHR43709">
    <property type="entry name" value="ACONITATE ISOMERASE-RELATED"/>
    <property type="match status" value="1"/>
</dbReference>
<dbReference type="OrthoDB" id="10267539at2759"/>
<evidence type="ECO:0000256" key="2">
    <source>
        <dbReference type="ARBA" id="ARBA00023235"/>
    </source>
</evidence>
<dbReference type="EMBL" id="EQ962653">
    <property type="protein sequence ID" value="EED21987.1"/>
    <property type="molecule type" value="Genomic_DNA"/>
</dbReference>
<dbReference type="GO" id="GO:0016853">
    <property type="term" value="F:isomerase activity"/>
    <property type="evidence" value="ECO:0007669"/>
    <property type="project" value="UniProtKB-KW"/>
</dbReference>
<proteinExistence type="inferred from homology"/>
<dbReference type="SUPFAM" id="SSF54506">
    <property type="entry name" value="Diaminopimelate epimerase-like"/>
    <property type="match status" value="2"/>
</dbReference>
<dbReference type="RefSeq" id="XP_002478950.1">
    <property type="nucleotide sequence ID" value="XM_002478905.1"/>
</dbReference>
<accession>B8M311</accession>
<dbReference type="PANTHER" id="PTHR43709:SF2">
    <property type="entry name" value="DUF453 DOMAIN PROTEIN (AFU_ORTHOLOGUE AFUA_6G00360)"/>
    <property type="match status" value="1"/>
</dbReference>
<dbReference type="InterPro" id="IPR007400">
    <property type="entry name" value="PrpF-like"/>
</dbReference>
<name>B8M311_TALSN</name>
<dbReference type="InParanoid" id="B8M311"/>
<keyword evidence="2" id="KW-0413">Isomerase</keyword>
<dbReference type="VEuPathDB" id="FungiDB:TSTA_092290"/>
<comment type="similarity">
    <text evidence="1">Belongs to the PrpF family.</text>
</comment>
<keyword evidence="4" id="KW-1185">Reference proteome</keyword>
<dbReference type="GeneID" id="8099411"/>
<dbReference type="eggNOG" id="ENOG502QSUX">
    <property type="taxonomic scope" value="Eukaryota"/>
</dbReference>
<dbReference type="PhylomeDB" id="B8M311"/>
<dbReference type="HOGENOM" id="CLU_026443_0_0_1"/>
<evidence type="ECO:0000256" key="1">
    <source>
        <dbReference type="ARBA" id="ARBA00007673"/>
    </source>
</evidence>
<protein>
    <submittedName>
        <fullName evidence="3">DUF453 domain protein</fullName>
    </submittedName>
</protein>
<dbReference type="OMA" id="MQTAIPC"/>
<dbReference type="STRING" id="441959.B8M311"/>
<gene>
    <name evidence="3" type="ORF">TSTA_092290</name>
</gene>
<sequence>MRRYASTISKQNSLPAAYYRGGTSRAVFFKTNDLPQNKKSWDHIFRSVIGSPDPYGRQLDGMGGGISSLSKICVVGKSTHSDADVDYTFVALGVKTNEVDYSSNCGNMISAVGPFAVDSGLFPTSINQQSATVRIHNTNTGKIIHAVFPVVEGEAAASGDFSIDGVAGAASPIRLDFIEPAGSRTGHLLPTGNVTDDIDGVPVTCLDAANPCALVKATDLGVDGNLTPDEIDTHPDLLQWLDSIRRQAGVKMSLAKTLDTVPGSVPKICLVATPTSTPRDIKAQQTPSDVDLLVRAISVGQPHKAVPITVALAVATASKVRGSTVSDVVGVNPVDKAGVTLGHASGKLLVGANFSEDGGLESATVFRTARRSLVSMLKTYNGPVQYEEAICIYLFRESSALS</sequence>
<evidence type="ECO:0000313" key="4">
    <source>
        <dbReference type="Proteomes" id="UP000001745"/>
    </source>
</evidence>
<dbReference type="Pfam" id="PF04303">
    <property type="entry name" value="PrpF"/>
    <property type="match status" value="1"/>
</dbReference>
<evidence type="ECO:0000313" key="3">
    <source>
        <dbReference type="EMBL" id="EED21987.1"/>
    </source>
</evidence>
<reference evidence="4" key="1">
    <citation type="journal article" date="2015" name="Genome Announc.">
        <title>Genome sequence of the AIDS-associated pathogen Penicillium marneffei (ATCC18224) and its near taxonomic relative Talaromyces stipitatus (ATCC10500).</title>
        <authorList>
            <person name="Nierman W.C."/>
            <person name="Fedorova-Abrams N.D."/>
            <person name="Andrianopoulos A."/>
        </authorList>
    </citation>
    <scope>NUCLEOTIDE SEQUENCE [LARGE SCALE GENOMIC DNA]</scope>
    <source>
        <strain evidence="4">ATCC 10500 / CBS 375.48 / QM 6759 / NRRL 1006</strain>
    </source>
</reference>
<dbReference type="Gene3D" id="3.10.310.10">
    <property type="entry name" value="Diaminopimelate Epimerase, Chain A, domain 1"/>
    <property type="match status" value="2"/>
</dbReference>
<dbReference type="AlphaFoldDB" id="B8M311"/>
<organism evidence="3 4">
    <name type="scientific">Talaromyces stipitatus (strain ATCC 10500 / CBS 375.48 / QM 6759 / NRRL 1006)</name>
    <name type="common">Penicillium stipitatum</name>
    <dbReference type="NCBI Taxonomy" id="441959"/>
    <lineage>
        <taxon>Eukaryota</taxon>
        <taxon>Fungi</taxon>
        <taxon>Dikarya</taxon>
        <taxon>Ascomycota</taxon>
        <taxon>Pezizomycotina</taxon>
        <taxon>Eurotiomycetes</taxon>
        <taxon>Eurotiomycetidae</taxon>
        <taxon>Eurotiales</taxon>
        <taxon>Trichocomaceae</taxon>
        <taxon>Talaromyces</taxon>
        <taxon>Talaromyces sect. Talaromyces</taxon>
    </lineage>
</organism>
<dbReference type="Proteomes" id="UP000001745">
    <property type="component" value="Unassembled WGS sequence"/>
</dbReference>